<feature type="chain" id="PRO_5010980612" evidence="1">
    <location>
        <begin position="21"/>
        <end position="109"/>
    </location>
</feature>
<protein>
    <submittedName>
        <fullName evidence="2 3">Uncharacterized protein</fullName>
    </submittedName>
</protein>
<reference evidence="3" key="3">
    <citation type="submission" date="2015-06" db="UniProtKB">
        <authorList>
            <consortium name="EnsemblMetazoa"/>
        </authorList>
    </citation>
    <scope>IDENTIFICATION</scope>
</reference>
<gene>
    <name evidence="3" type="primary">20207553</name>
    <name evidence="2" type="ORF">HELRODRAFT_180062</name>
</gene>
<dbReference type="Proteomes" id="UP000015101">
    <property type="component" value="Unassembled WGS sequence"/>
</dbReference>
<evidence type="ECO:0000256" key="1">
    <source>
        <dbReference type="SAM" id="SignalP"/>
    </source>
</evidence>
<keyword evidence="4" id="KW-1185">Reference proteome</keyword>
<dbReference type="RefSeq" id="XP_009027101.1">
    <property type="nucleotide sequence ID" value="XM_009028853.1"/>
</dbReference>
<dbReference type="InParanoid" id="T1FFF4"/>
<dbReference type="EMBL" id="KB097563">
    <property type="protein sequence ID" value="ESN94734.1"/>
    <property type="molecule type" value="Genomic_DNA"/>
</dbReference>
<sequence length="109" mass="12184">MFRSLLLIAVLAVFAFAVLSDYILVSAESDDHATQGISKRACPPFFVDIGKDVCVPLLPGYLDQQSDKIEEQLAKLKKLAAAMKLQLIFTTSKFILTKSIFPYIYSKEH</sequence>
<dbReference type="HOGENOM" id="CLU_2186791_0_0_1"/>
<reference evidence="2 4" key="2">
    <citation type="journal article" date="2013" name="Nature">
        <title>Insights into bilaterian evolution from three spiralian genomes.</title>
        <authorList>
            <person name="Simakov O."/>
            <person name="Marletaz F."/>
            <person name="Cho S.J."/>
            <person name="Edsinger-Gonzales E."/>
            <person name="Havlak P."/>
            <person name="Hellsten U."/>
            <person name="Kuo D.H."/>
            <person name="Larsson T."/>
            <person name="Lv J."/>
            <person name="Arendt D."/>
            <person name="Savage R."/>
            <person name="Osoegawa K."/>
            <person name="de Jong P."/>
            <person name="Grimwood J."/>
            <person name="Chapman J.A."/>
            <person name="Shapiro H."/>
            <person name="Aerts A."/>
            <person name="Otillar R.P."/>
            <person name="Terry A.Y."/>
            <person name="Boore J.L."/>
            <person name="Grigoriev I.V."/>
            <person name="Lindberg D.R."/>
            <person name="Seaver E.C."/>
            <person name="Weisblat D.A."/>
            <person name="Putnam N.H."/>
            <person name="Rokhsar D.S."/>
        </authorList>
    </citation>
    <scope>NUCLEOTIDE SEQUENCE</scope>
</reference>
<organism evidence="3 4">
    <name type="scientific">Helobdella robusta</name>
    <name type="common">Californian leech</name>
    <dbReference type="NCBI Taxonomy" id="6412"/>
    <lineage>
        <taxon>Eukaryota</taxon>
        <taxon>Metazoa</taxon>
        <taxon>Spiralia</taxon>
        <taxon>Lophotrochozoa</taxon>
        <taxon>Annelida</taxon>
        <taxon>Clitellata</taxon>
        <taxon>Hirudinea</taxon>
        <taxon>Rhynchobdellida</taxon>
        <taxon>Glossiphoniidae</taxon>
        <taxon>Helobdella</taxon>
    </lineage>
</organism>
<keyword evidence="1" id="KW-0732">Signal</keyword>
<accession>T1FFF4</accession>
<evidence type="ECO:0000313" key="2">
    <source>
        <dbReference type="EMBL" id="ESN94734.1"/>
    </source>
</evidence>
<dbReference type="GeneID" id="20207553"/>
<evidence type="ECO:0000313" key="4">
    <source>
        <dbReference type="Proteomes" id="UP000015101"/>
    </source>
</evidence>
<dbReference type="EnsemblMetazoa" id="HelroT180062">
    <property type="protein sequence ID" value="HelroP180062"/>
    <property type="gene ID" value="HelroG180062"/>
</dbReference>
<evidence type="ECO:0000313" key="3">
    <source>
        <dbReference type="EnsemblMetazoa" id="HelroP180062"/>
    </source>
</evidence>
<dbReference type="EMBL" id="AMQM01007080">
    <property type="status" value="NOT_ANNOTATED_CDS"/>
    <property type="molecule type" value="Genomic_DNA"/>
</dbReference>
<dbReference type="CTD" id="20207553"/>
<dbReference type="AlphaFoldDB" id="T1FFF4"/>
<proteinExistence type="predicted"/>
<reference evidence="4" key="1">
    <citation type="submission" date="2012-12" db="EMBL/GenBank/DDBJ databases">
        <authorList>
            <person name="Hellsten U."/>
            <person name="Grimwood J."/>
            <person name="Chapman J.A."/>
            <person name="Shapiro H."/>
            <person name="Aerts A."/>
            <person name="Otillar R.P."/>
            <person name="Terry A.Y."/>
            <person name="Boore J.L."/>
            <person name="Simakov O."/>
            <person name="Marletaz F."/>
            <person name="Cho S.-J."/>
            <person name="Edsinger-Gonzales E."/>
            <person name="Havlak P."/>
            <person name="Kuo D.-H."/>
            <person name="Larsson T."/>
            <person name="Lv J."/>
            <person name="Arendt D."/>
            <person name="Savage R."/>
            <person name="Osoegawa K."/>
            <person name="de Jong P."/>
            <person name="Lindberg D.R."/>
            <person name="Seaver E.C."/>
            <person name="Weisblat D.A."/>
            <person name="Putnam N.H."/>
            <person name="Grigoriev I.V."/>
            <person name="Rokhsar D.S."/>
        </authorList>
    </citation>
    <scope>NUCLEOTIDE SEQUENCE</scope>
</reference>
<name>T1FFF4_HELRO</name>
<dbReference type="KEGG" id="hro:HELRODRAFT_180062"/>
<feature type="signal peptide" evidence="1">
    <location>
        <begin position="1"/>
        <end position="20"/>
    </location>
</feature>